<evidence type="ECO:0000313" key="2">
    <source>
        <dbReference type="Proteomes" id="UP000219338"/>
    </source>
</evidence>
<dbReference type="AlphaFoldDB" id="A0A284RE12"/>
<keyword evidence="2" id="KW-1185">Reference proteome</keyword>
<accession>A0A284RE12</accession>
<dbReference type="EMBL" id="FUEG01000007">
    <property type="protein sequence ID" value="SJL07007.1"/>
    <property type="molecule type" value="Genomic_DNA"/>
</dbReference>
<dbReference type="OrthoDB" id="10564977at2759"/>
<dbReference type="Proteomes" id="UP000219338">
    <property type="component" value="Unassembled WGS sequence"/>
</dbReference>
<evidence type="ECO:0000313" key="1">
    <source>
        <dbReference type="EMBL" id="SJL07007.1"/>
    </source>
</evidence>
<name>A0A284RE12_ARMOS</name>
<proteinExistence type="predicted"/>
<organism evidence="1 2">
    <name type="scientific">Armillaria ostoyae</name>
    <name type="common">Armillaria root rot fungus</name>
    <dbReference type="NCBI Taxonomy" id="47428"/>
    <lineage>
        <taxon>Eukaryota</taxon>
        <taxon>Fungi</taxon>
        <taxon>Dikarya</taxon>
        <taxon>Basidiomycota</taxon>
        <taxon>Agaricomycotina</taxon>
        <taxon>Agaricomycetes</taxon>
        <taxon>Agaricomycetidae</taxon>
        <taxon>Agaricales</taxon>
        <taxon>Marasmiineae</taxon>
        <taxon>Physalacriaceae</taxon>
        <taxon>Armillaria</taxon>
    </lineage>
</organism>
<sequence>MELAMGYHAFVPRRAEWWVKRRLDESSENHCPGSYNRLEFYVYSLDFILKAHEASASTSTARRRLVFFHHGTSEHQDIAKMVRIGVHSHIHGLGFDDQLQPKG</sequence>
<gene>
    <name evidence="1" type="ORF">ARMOST_10350</name>
</gene>
<protein>
    <submittedName>
        <fullName evidence="1">Uncharacterized protein</fullName>
    </submittedName>
</protein>
<reference evidence="2" key="1">
    <citation type="journal article" date="2017" name="Nat. Ecol. Evol.">
        <title>Genome expansion and lineage-specific genetic innovations in the forest pathogenic fungi Armillaria.</title>
        <authorList>
            <person name="Sipos G."/>
            <person name="Prasanna A.N."/>
            <person name="Walter M.C."/>
            <person name="O'Connor E."/>
            <person name="Balint B."/>
            <person name="Krizsan K."/>
            <person name="Kiss B."/>
            <person name="Hess J."/>
            <person name="Varga T."/>
            <person name="Slot J."/>
            <person name="Riley R."/>
            <person name="Boka B."/>
            <person name="Rigling D."/>
            <person name="Barry K."/>
            <person name="Lee J."/>
            <person name="Mihaltcheva S."/>
            <person name="LaButti K."/>
            <person name="Lipzen A."/>
            <person name="Waldron R."/>
            <person name="Moloney N.M."/>
            <person name="Sperisen C."/>
            <person name="Kredics L."/>
            <person name="Vagvoelgyi C."/>
            <person name="Patrignani A."/>
            <person name="Fitzpatrick D."/>
            <person name="Nagy I."/>
            <person name="Doyle S."/>
            <person name="Anderson J.B."/>
            <person name="Grigoriev I.V."/>
            <person name="Gueldener U."/>
            <person name="Muensterkoetter M."/>
            <person name="Nagy L.G."/>
        </authorList>
    </citation>
    <scope>NUCLEOTIDE SEQUENCE [LARGE SCALE GENOMIC DNA]</scope>
    <source>
        <strain evidence="2">C18/9</strain>
    </source>
</reference>